<dbReference type="AlphaFoldDB" id="A0AAE3A6Y7"/>
<keyword evidence="2" id="KW-1185">Reference proteome</keyword>
<name>A0AAE3A6Y7_9FIRM</name>
<gene>
    <name evidence="1" type="ORF">LKD36_05530</name>
</gene>
<sequence>MIRKINRRFFICLCGVIGLAVGTIIGPRYFSRMLDQTNLNTVSVVNRDSFSFLEQSSDQLADQVKLLNSIGNGGNLMLLSNYSDQKNWQNSTLIAQIVDQVALASTNGYIPWLEPGNYENYLMEAGKKEVAKEAPAFYDWMDELRFAKYYSLTCESDPDSHMMQMMNLWYLRFSDEQTFDYYFLVNASTCQIYYAEIYNLLTDREADDSWTELPQNATTIAEVFYGEEYTEQFASGAFYYYQANDFQIVYGDEGRNYDCLSVLRLEEGESAYIEMQKHEKNTQLKHPIYGYSVGIRGLGDKIQKNMN</sequence>
<protein>
    <submittedName>
        <fullName evidence="1">Uncharacterized protein</fullName>
    </submittedName>
</protein>
<proteinExistence type="predicted"/>
<dbReference type="RefSeq" id="WP_308459011.1">
    <property type="nucleotide sequence ID" value="NZ_JAJEPS010000004.1"/>
</dbReference>
<evidence type="ECO:0000313" key="1">
    <source>
        <dbReference type="EMBL" id="MCC2125639.1"/>
    </source>
</evidence>
<evidence type="ECO:0000313" key="2">
    <source>
        <dbReference type="Proteomes" id="UP001198220"/>
    </source>
</evidence>
<dbReference type="EMBL" id="JAJEPS010000004">
    <property type="protein sequence ID" value="MCC2125639.1"/>
    <property type="molecule type" value="Genomic_DNA"/>
</dbReference>
<comment type="caution">
    <text evidence="1">The sequence shown here is derived from an EMBL/GenBank/DDBJ whole genome shotgun (WGS) entry which is preliminary data.</text>
</comment>
<dbReference type="Proteomes" id="UP001198220">
    <property type="component" value="Unassembled WGS sequence"/>
</dbReference>
<reference evidence="1 2" key="1">
    <citation type="submission" date="2021-10" db="EMBL/GenBank/DDBJ databases">
        <title>Anaerobic single-cell dispensing facilitates the cultivation of human gut bacteria.</title>
        <authorList>
            <person name="Afrizal A."/>
        </authorList>
    </citation>
    <scope>NUCLEOTIDE SEQUENCE [LARGE SCALE GENOMIC DNA]</scope>
    <source>
        <strain evidence="1 2">CLA-AA-H276</strain>
    </source>
</reference>
<accession>A0AAE3A6Y7</accession>
<organism evidence="1 2">
    <name type="scientific">Hominiventricola filiformis</name>
    <dbReference type="NCBI Taxonomy" id="2885352"/>
    <lineage>
        <taxon>Bacteria</taxon>
        <taxon>Bacillati</taxon>
        <taxon>Bacillota</taxon>
        <taxon>Clostridia</taxon>
        <taxon>Lachnospirales</taxon>
        <taxon>Lachnospiraceae</taxon>
        <taxon>Hominiventricola</taxon>
    </lineage>
</organism>